<feature type="compositionally biased region" description="Acidic residues" evidence="1">
    <location>
        <begin position="31"/>
        <end position="52"/>
    </location>
</feature>
<evidence type="ECO:0000313" key="3">
    <source>
        <dbReference type="Proteomes" id="UP001596333"/>
    </source>
</evidence>
<feature type="compositionally biased region" description="Low complexity" evidence="1">
    <location>
        <begin position="53"/>
        <end position="73"/>
    </location>
</feature>
<dbReference type="Proteomes" id="UP001596333">
    <property type="component" value="Unassembled WGS sequence"/>
</dbReference>
<comment type="caution">
    <text evidence="2">The sequence shown here is derived from an EMBL/GenBank/DDBJ whole genome shotgun (WGS) entry which is preliminary data.</text>
</comment>
<keyword evidence="3" id="KW-1185">Reference proteome</keyword>
<proteinExistence type="predicted"/>
<sequence length="73" mass="7719">MSEWFSDEEMDRIARFAESPGYSRDPTMLLPEEDSGSEESDSEEESVEDEAAADATDGAGSSSAPSGGPPAEE</sequence>
<accession>A0ABD5UIX5</accession>
<organism evidence="2 3">
    <name type="scientific">Halorubrum trueperi</name>
    <dbReference type="NCBI Taxonomy" id="2004704"/>
    <lineage>
        <taxon>Archaea</taxon>
        <taxon>Methanobacteriati</taxon>
        <taxon>Methanobacteriota</taxon>
        <taxon>Stenosarchaea group</taxon>
        <taxon>Halobacteria</taxon>
        <taxon>Halobacteriales</taxon>
        <taxon>Haloferacaceae</taxon>
        <taxon>Halorubrum</taxon>
    </lineage>
</organism>
<name>A0ABD5UIX5_9EURY</name>
<gene>
    <name evidence="2" type="ORF">ACFQEY_10340</name>
</gene>
<evidence type="ECO:0000313" key="2">
    <source>
        <dbReference type="EMBL" id="MFC6889409.1"/>
    </source>
</evidence>
<reference evidence="2 3" key="1">
    <citation type="journal article" date="2019" name="Int. J. Syst. Evol. Microbiol.">
        <title>The Global Catalogue of Microorganisms (GCM) 10K type strain sequencing project: providing services to taxonomists for standard genome sequencing and annotation.</title>
        <authorList>
            <consortium name="The Broad Institute Genomics Platform"/>
            <consortium name="The Broad Institute Genome Sequencing Center for Infectious Disease"/>
            <person name="Wu L."/>
            <person name="Ma J."/>
        </authorList>
    </citation>
    <scope>NUCLEOTIDE SEQUENCE [LARGE SCALE GENOMIC DNA]</scope>
    <source>
        <strain evidence="2 3">Y73</strain>
    </source>
</reference>
<feature type="region of interest" description="Disordered" evidence="1">
    <location>
        <begin position="16"/>
        <end position="73"/>
    </location>
</feature>
<evidence type="ECO:0000256" key="1">
    <source>
        <dbReference type="SAM" id="MobiDB-lite"/>
    </source>
</evidence>
<protein>
    <submittedName>
        <fullName evidence="2">Uncharacterized protein</fullName>
    </submittedName>
</protein>
<dbReference type="AlphaFoldDB" id="A0ABD5UIX5"/>
<dbReference type="EMBL" id="JBHSXI010000011">
    <property type="protein sequence ID" value="MFC6889409.1"/>
    <property type="molecule type" value="Genomic_DNA"/>
</dbReference>
<dbReference type="RefSeq" id="WP_379768188.1">
    <property type="nucleotide sequence ID" value="NZ_JBHSXI010000011.1"/>
</dbReference>